<dbReference type="Proteomes" id="UP001597512">
    <property type="component" value="Unassembled WGS sequence"/>
</dbReference>
<evidence type="ECO:0000259" key="1">
    <source>
        <dbReference type="Pfam" id="PF20508"/>
    </source>
</evidence>
<evidence type="ECO:0000313" key="3">
    <source>
        <dbReference type="Proteomes" id="UP001597512"/>
    </source>
</evidence>
<dbReference type="InterPro" id="IPR046621">
    <property type="entry name" value="DUF6734"/>
</dbReference>
<gene>
    <name evidence="2" type="ORF">ACFS25_31035</name>
</gene>
<name>A0ABW6AW10_9BACT</name>
<sequence>MRIIQTFWTGNSTESKSLSITGGWLSPEYHWMSWVLSCKQLKKYYEDIFLYTDSVGKQILVHQLNLPYTTVSTKLNSLRHYPSDLWALSKIYTCSLQKSPFLHVDGDIYIWKKFDKVIEKAELIAQNLEENFNFYYKTLEEISRHFNYIPVCMQREFQTHPIIRSCNTGLVGGSALPFFRQYAKLAFKLVSRNVGQLQKFDRRAFNIGFEQFLFYSLSKQCQIPLTYFINGVDNSDPSYKSLARFECVPYQTTYIHALGAFKQDRKTCQHLSKRLRQDYPDSYYNILKICQKAGIITDQKAYLIDELSPLNCDVDYYKSLKKDFISGDLCKKGEFDWLYFYGKDSAIYELVEQLFNLSTEQVLSKQLQFDNDCKIKELNSQPHLLFSDIYTLTKKTVELDTLNFKILDCFKEVKSIQIVLKEIVLYFDPTDKKNLEYLLQQLVLDRVKELMYLGALKIKG</sequence>
<dbReference type="RefSeq" id="WP_381508992.1">
    <property type="nucleotide sequence ID" value="NZ_JBHUOM010000049.1"/>
</dbReference>
<dbReference type="Pfam" id="PF20508">
    <property type="entry name" value="DUF6734"/>
    <property type="match status" value="1"/>
</dbReference>
<protein>
    <submittedName>
        <fullName evidence="2">DUF6734 family protein</fullName>
    </submittedName>
</protein>
<reference evidence="3" key="1">
    <citation type="journal article" date="2019" name="Int. J. Syst. Evol. Microbiol.">
        <title>The Global Catalogue of Microorganisms (GCM) 10K type strain sequencing project: providing services to taxonomists for standard genome sequencing and annotation.</title>
        <authorList>
            <consortium name="The Broad Institute Genomics Platform"/>
            <consortium name="The Broad Institute Genome Sequencing Center for Infectious Disease"/>
            <person name="Wu L."/>
            <person name="Ma J."/>
        </authorList>
    </citation>
    <scope>NUCLEOTIDE SEQUENCE [LARGE SCALE GENOMIC DNA]</scope>
    <source>
        <strain evidence="3">KCTC 52490</strain>
    </source>
</reference>
<proteinExistence type="predicted"/>
<keyword evidence="3" id="KW-1185">Reference proteome</keyword>
<feature type="domain" description="DUF6734" evidence="1">
    <location>
        <begin position="1"/>
        <end position="288"/>
    </location>
</feature>
<organism evidence="2 3">
    <name type="scientific">Spirosoma flavum</name>
    <dbReference type="NCBI Taxonomy" id="2048557"/>
    <lineage>
        <taxon>Bacteria</taxon>
        <taxon>Pseudomonadati</taxon>
        <taxon>Bacteroidota</taxon>
        <taxon>Cytophagia</taxon>
        <taxon>Cytophagales</taxon>
        <taxon>Cytophagaceae</taxon>
        <taxon>Spirosoma</taxon>
    </lineage>
</organism>
<comment type="caution">
    <text evidence="2">The sequence shown here is derived from an EMBL/GenBank/DDBJ whole genome shotgun (WGS) entry which is preliminary data.</text>
</comment>
<evidence type="ECO:0000313" key="2">
    <source>
        <dbReference type="EMBL" id="MFD2938239.1"/>
    </source>
</evidence>
<accession>A0ABW6AW10</accession>
<dbReference type="EMBL" id="JBHUOM010000049">
    <property type="protein sequence ID" value="MFD2938239.1"/>
    <property type="molecule type" value="Genomic_DNA"/>
</dbReference>